<dbReference type="AlphaFoldDB" id="A0A5D0UKZ0"/>
<protein>
    <recommendedName>
        <fullName evidence="2">Putative gamma-glutamylcyclotransferase</fullName>
    </recommendedName>
</protein>
<organism evidence="5 6">
    <name type="scientific">Actinomadura syzygii</name>
    <dbReference type="NCBI Taxonomy" id="1427538"/>
    <lineage>
        <taxon>Bacteria</taxon>
        <taxon>Bacillati</taxon>
        <taxon>Actinomycetota</taxon>
        <taxon>Actinomycetes</taxon>
        <taxon>Streptosporangiales</taxon>
        <taxon>Thermomonosporaceae</taxon>
        <taxon>Actinomadura</taxon>
    </lineage>
</organism>
<sequence>MPHTEPRSPQLNSRPSGQQDRLSVDPEALFVYGSLQFPEVLFALIDRVPDHEPAAAKGWRVATLPERVYPGLIPADDTALGHLLTGLTPDEWRVLDAFEDPVYELVRIDLVDGRHGWTYACATATDVGPDDWSAEAFEAEHLPAYVERCAAWRRRHEANQQAS</sequence>
<evidence type="ECO:0000256" key="3">
    <source>
        <dbReference type="SAM" id="MobiDB-lite"/>
    </source>
</evidence>
<keyword evidence="1 5" id="KW-0808">Transferase</keyword>
<evidence type="ECO:0000259" key="4">
    <source>
        <dbReference type="Pfam" id="PF06094"/>
    </source>
</evidence>
<dbReference type="OrthoDB" id="4227186at2"/>
<reference evidence="5 6" key="1">
    <citation type="submission" date="2019-08" db="EMBL/GenBank/DDBJ databases">
        <title>Actinomadura sp. nov. CYP1-5 isolated from mountain soil.</title>
        <authorList>
            <person name="Songsumanus A."/>
            <person name="Kuncharoen N."/>
            <person name="Kudo T."/>
            <person name="Yuki M."/>
            <person name="Igarashi Y."/>
            <person name="Tanasupawat S."/>
        </authorList>
    </citation>
    <scope>NUCLEOTIDE SEQUENCE [LARGE SCALE GENOMIC DNA]</scope>
    <source>
        <strain evidence="5 6">GKU157</strain>
    </source>
</reference>
<dbReference type="InterPro" id="IPR009288">
    <property type="entry name" value="AIG2-like_dom"/>
</dbReference>
<feature type="region of interest" description="Disordered" evidence="3">
    <location>
        <begin position="1"/>
        <end position="20"/>
    </location>
</feature>
<evidence type="ECO:0000313" key="5">
    <source>
        <dbReference type="EMBL" id="TYC18764.1"/>
    </source>
</evidence>
<evidence type="ECO:0000256" key="2">
    <source>
        <dbReference type="ARBA" id="ARBA00030602"/>
    </source>
</evidence>
<evidence type="ECO:0000256" key="1">
    <source>
        <dbReference type="ARBA" id="ARBA00022679"/>
    </source>
</evidence>
<comment type="caution">
    <text evidence="5">The sequence shown here is derived from an EMBL/GenBank/DDBJ whole genome shotgun (WGS) entry which is preliminary data.</text>
</comment>
<evidence type="ECO:0000313" key="6">
    <source>
        <dbReference type="Proteomes" id="UP000322634"/>
    </source>
</evidence>
<proteinExistence type="predicted"/>
<keyword evidence="6" id="KW-1185">Reference proteome</keyword>
<dbReference type="GO" id="GO:0016740">
    <property type="term" value="F:transferase activity"/>
    <property type="evidence" value="ECO:0007669"/>
    <property type="project" value="UniProtKB-KW"/>
</dbReference>
<dbReference type="Gene3D" id="3.10.490.10">
    <property type="entry name" value="Gamma-glutamyl cyclotransferase-like"/>
    <property type="match status" value="1"/>
</dbReference>
<dbReference type="SUPFAM" id="SSF110857">
    <property type="entry name" value="Gamma-glutamyl cyclotransferase-like"/>
    <property type="match status" value="1"/>
</dbReference>
<gene>
    <name evidence="5" type="ORF">FXF65_03210</name>
</gene>
<dbReference type="EMBL" id="VSFF01000001">
    <property type="protein sequence ID" value="TYC18764.1"/>
    <property type="molecule type" value="Genomic_DNA"/>
</dbReference>
<dbReference type="Pfam" id="PF06094">
    <property type="entry name" value="GGACT"/>
    <property type="match status" value="1"/>
</dbReference>
<accession>A0A5D0UKZ0</accession>
<dbReference type="CDD" id="cd06661">
    <property type="entry name" value="GGCT_like"/>
    <property type="match status" value="1"/>
</dbReference>
<dbReference type="InterPro" id="IPR045038">
    <property type="entry name" value="AIG2-like"/>
</dbReference>
<feature type="domain" description="Gamma-glutamylcyclotransferase AIG2-like" evidence="4">
    <location>
        <begin position="29"/>
        <end position="132"/>
    </location>
</feature>
<dbReference type="Proteomes" id="UP000322634">
    <property type="component" value="Unassembled WGS sequence"/>
</dbReference>
<name>A0A5D0UKZ0_9ACTN</name>
<dbReference type="PANTHER" id="PTHR31544">
    <property type="entry name" value="AIG2-LIKE PROTEIN D"/>
    <property type="match status" value="1"/>
</dbReference>
<dbReference type="InterPro" id="IPR036568">
    <property type="entry name" value="GGCT-like_sf"/>
</dbReference>
<feature type="compositionally biased region" description="Polar residues" evidence="3">
    <location>
        <begin position="7"/>
        <end position="20"/>
    </location>
</feature>
<dbReference type="InterPro" id="IPR013024">
    <property type="entry name" value="GGCT-like"/>
</dbReference>
<dbReference type="PANTHER" id="PTHR31544:SF2">
    <property type="entry name" value="AIG2-LIKE PROTEIN D"/>
    <property type="match status" value="1"/>
</dbReference>